<organism evidence="2 3">
    <name type="scientific">Marinomonas maritima</name>
    <dbReference type="NCBI Taxonomy" id="2940935"/>
    <lineage>
        <taxon>Bacteria</taxon>
        <taxon>Pseudomonadati</taxon>
        <taxon>Pseudomonadota</taxon>
        <taxon>Gammaproteobacteria</taxon>
        <taxon>Oceanospirillales</taxon>
        <taxon>Oceanospirillaceae</taxon>
        <taxon>Marinomonas</taxon>
    </lineage>
</organism>
<accession>A0ABT5W9D4</accession>
<dbReference type="EMBL" id="JAMZEG020000001">
    <property type="protein sequence ID" value="MDE8601429.1"/>
    <property type="molecule type" value="Genomic_DNA"/>
</dbReference>
<dbReference type="RefSeq" id="WP_255893601.1">
    <property type="nucleotide sequence ID" value="NZ_JAMZEG020000001.1"/>
</dbReference>
<keyword evidence="3" id="KW-1185">Reference proteome</keyword>
<sequence length="200" mass="21897">MKIINKMRVVNNLPHLSTKLCSIWLFLSFFSAETMALDINASSEIKAVVYIASPKVGTLLQLRGIAGKGVLVSREVFGKQIIVKQQDNTHCVAAPIRFAAGDFGGSAIGIQSIDSIRLLIYSDKVANRLIAGDEIVSEDYDITDQSDARLGDIKIESGLTLSYGFVLNPGEWSWSSMFGLDKQQVTCPFFQDGASLYRPT</sequence>
<evidence type="ECO:0000313" key="3">
    <source>
        <dbReference type="Proteomes" id="UP001139522"/>
    </source>
</evidence>
<proteinExistence type="predicted"/>
<keyword evidence="1" id="KW-0732">Signal</keyword>
<evidence type="ECO:0000256" key="1">
    <source>
        <dbReference type="SAM" id="SignalP"/>
    </source>
</evidence>
<reference evidence="2" key="1">
    <citation type="submission" date="2023-01" db="EMBL/GenBank/DDBJ databases">
        <title>Psychroserpens sp. MSW6 and Marinomonas sp. RSW2, isolated from seawater.</title>
        <authorList>
            <person name="Kristyanto S."/>
            <person name="Jung J."/>
            <person name="Kim J.M."/>
            <person name="Jeon C.O."/>
        </authorList>
    </citation>
    <scope>NUCLEOTIDE SEQUENCE</scope>
    <source>
        <strain evidence="2">RSW2</strain>
    </source>
</reference>
<comment type="caution">
    <text evidence="2">The sequence shown here is derived from an EMBL/GenBank/DDBJ whole genome shotgun (WGS) entry which is preliminary data.</text>
</comment>
<dbReference type="Proteomes" id="UP001139522">
    <property type="component" value="Unassembled WGS sequence"/>
</dbReference>
<name>A0ABT5W9D4_9GAMM</name>
<feature type="signal peptide" evidence="1">
    <location>
        <begin position="1"/>
        <end position="36"/>
    </location>
</feature>
<protein>
    <submittedName>
        <fullName evidence="2">Uncharacterized protein</fullName>
    </submittedName>
</protein>
<feature type="chain" id="PRO_5047058161" evidence="1">
    <location>
        <begin position="37"/>
        <end position="200"/>
    </location>
</feature>
<gene>
    <name evidence="2" type="ORF">M3I01_000605</name>
</gene>
<evidence type="ECO:0000313" key="2">
    <source>
        <dbReference type="EMBL" id="MDE8601429.1"/>
    </source>
</evidence>